<dbReference type="EMBL" id="JASCZI010181301">
    <property type="protein sequence ID" value="MED6181404.1"/>
    <property type="molecule type" value="Genomic_DNA"/>
</dbReference>
<protein>
    <submittedName>
        <fullName evidence="2">Uncharacterized protein</fullName>
    </submittedName>
</protein>
<comment type="caution">
    <text evidence="2">The sequence shown here is derived from an EMBL/GenBank/DDBJ whole genome shotgun (WGS) entry which is preliminary data.</text>
</comment>
<reference evidence="2 3" key="1">
    <citation type="journal article" date="2023" name="Plants (Basel)">
        <title>Bridging the Gap: Combining Genomics and Transcriptomics Approaches to Understand Stylosanthes scabra, an Orphan Legume from the Brazilian Caatinga.</title>
        <authorList>
            <person name="Ferreira-Neto J.R.C."/>
            <person name="da Silva M.D."/>
            <person name="Binneck E."/>
            <person name="de Melo N.F."/>
            <person name="da Silva R.H."/>
            <person name="de Melo A.L.T.M."/>
            <person name="Pandolfi V."/>
            <person name="Bustamante F.O."/>
            <person name="Brasileiro-Vidal A.C."/>
            <person name="Benko-Iseppon A.M."/>
        </authorList>
    </citation>
    <scope>NUCLEOTIDE SEQUENCE [LARGE SCALE GENOMIC DNA]</scope>
    <source>
        <tissue evidence="2">Leaves</tissue>
    </source>
</reference>
<evidence type="ECO:0000313" key="3">
    <source>
        <dbReference type="Proteomes" id="UP001341840"/>
    </source>
</evidence>
<organism evidence="2 3">
    <name type="scientific">Stylosanthes scabra</name>
    <dbReference type="NCBI Taxonomy" id="79078"/>
    <lineage>
        <taxon>Eukaryota</taxon>
        <taxon>Viridiplantae</taxon>
        <taxon>Streptophyta</taxon>
        <taxon>Embryophyta</taxon>
        <taxon>Tracheophyta</taxon>
        <taxon>Spermatophyta</taxon>
        <taxon>Magnoliopsida</taxon>
        <taxon>eudicotyledons</taxon>
        <taxon>Gunneridae</taxon>
        <taxon>Pentapetalae</taxon>
        <taxon>rosids</taxon>
        <taxon>fabids</taxon>
        <taxon>Fabales</taxon>
        <taxon>Fabaceae</taxon>
        <taxon>Papilionoideae</taxon>
        <taxon>50 kb inversion clade</taxon>
        <taxon>dalbergioids sensu lato</taxon>
        <taxon>Dalbergieae</taxon>
        <taxon>Pterocarpus clade</taxon>
        <taxon>Stylosanthes</taxon>
    </lineage>
</organism>
<evidence type="ECO:0000313" key="2">
    <source>
        <dbReference type="EMBL" id="MED6181404.1"/>
    </source>
</evidence>
<keyword evidence="3" id="KW-1185">Reference proteome</keyword>
<gene>
    <name evidence="2" type="ORF">PIB30_019120</name>
</gene>
<name>A0ABU6W808_9FABA</name>
<dbReference type="Proteomes" id="UP001341840">
    <property type="component" value="Unassembled WGS sequence"/>
</dbReference>
<feature type="region of interest" description="Disordered" evidence="1">
    <location>
        <begin position="64"/>
        <end position="99"/>
    </location>
</feature>
<proteinExistence type="predicted"/>
<accession>A0ABU6W808</accession>
<evidence type="ECO:0000256" key="1">
    <source>
        <dbReference type="SAM" id="MobiDB-lite"/>
    </source>
</evidence>
<sequence>MVNPNSETAQFFYVWPSDGSLKIKFSRLFMLAVNKEYTSKEKCNTPILANHVRIYLTNIEAKMSSPGRLSKPSPTDPELAPDNHRLYFPEDQSSGPDGK</sequence>